<dbReference type="EMBL" id="MN740323">
    <property type="protein sequence ID" value="QHU00141.1"/>
    <property type="molecule type" value="Genomic_DNA"/>
</dbReference>
<protein>
    <recommendedName>
        <fullName evidence="2">Methyltransferase FkbM domain-containing protein</fullName>
    </recommendedName>
</protein>
<organism evidence="1">
    <name type="scientific">viral metagenome</name>
    <dbReference type="NCBI Taxonomy" id="1070528"/>
    <lineage>
        <taxon>unclassified sequences</taxon>
        <taxon>metagenomes</taxon>
        <taxon>organismal metagenomes</taxon>
    </lineage>
</organism>
<name>A0A6C0J5U8_9ZZZZ</name>
<evidence type="ECO:0008006" key="2">
    <source>
        <dbReference type="Google" id="ProtNLM"/>
    </source>
</evidence>
<dbReference type="AlphaFoldDB" id="A0A6C0J5U8"/>
<evidence type="ECO:0000313" key="1">
    <source>
        <dbReference type="EMBL" id="QHU00141.1"/>
    </source>
</evidence>
<dbReference type="InterPro" id="IPR029063">
    <property type="entry name" value="SAM-dependent_MTases_sf"/>
</dbReference>
<accession>A0A6C0J5U8</accession>
<reference evidence="1" key="1">
    <citation type="journal article" date="2020" name="Nature">
        <title>Giant virus diversity and host interactions through global metagenomics.</title>
        <authorList>
            <person name="Schulz F."/>
            <person name="Roux S."/>
            <person name="Paez-Espino D."/>
            <person name="Jungbluth S."/>
            <person name="Walsh D.A."/>
            <person name="Denef V.J."/>
            <person name="McMahon K.D."/>
            <person name="Konstantinidis K.T."/>
            <person name="Eloe-Fadrosh E.A."/>
            <person name="Kyrpides N.C."/>
            <person name="Woyke T."/>
        </authorList>
    </citation>
    <scope>NUCLEOTIDE SEQUENCE</scope>
    <source>
        <strain evidence="1">GVMAG-M-3300025860-12</strain>
    </source>
</reference>
<dbReference type="Gene3D" id="3.40.50.150">
    <property type="entry name" value="Vaccinia Virus protein VP39"/>
    <property type="match status" value="1"/>
</dbReference>
<proteinExistence type="predicted"/>
<dbReference type="SUPFAM" id="SSF53335">
    <property type="entry name" value="S-adenosyl-L-methionine-dependent methyltransferases"/>
    <property type="match status" value="1"/>
</dbReference>
<sequence>MSRLSILFFFILFLLILILNKQNKSKNLENFNNKLLREKINNKYNEGIEYHFQLYSYNGPPHYESKLINSTSYEVFEQKLLLYFLKDTDNVIELGANIGTSSILISKILKDSKNQHISVEPNKKILPILKENKILNKATFNIIPGIISPPGDFYLDNDGWAGNIVKYKTKQKVKTFDFYELDSKYNFNVLFADCEGSLVQLINDYPEIHIKLRLVIYEKDGNIDYSKVDNYFLKNNFNYLIKGFHCVLEKNNI</sequence>